<evidence type="ECO:0000313" key="2">
    <source>
        <dbReference type="Proteomes" id="UP000645217"/>
    </source>
</evidence>
<dbReference type="Proteomes" id="UP000645217">
    <property type="component" value="Unassembled WGS sequence"/>
</dbReference>
<reference evidence="1" key="1">
    <citation type="journal article" date="2014" name="Int. J. Syst. Evol. Microbiol.">
        <title>Complete genome sequence of Corynebacterium casei LMG S-19264T (=DSM 44701T), isolated from a smear-ripened cheese.</title>
        <authorList>
            <consortium name="US DOE Joint Genome Institute (JGI-PGF)"/>
            <person name="Walter F."/>
            <person name="Albersmeier A."/>
            <person name="Kalinowski J."/>
            <person name="Ruckert C."/>
        </authorList>
    </citation>
    <scope>NUCLEOTIDE SEQUENCE</scope>
    <source>
        <strain evidence="1">JCM 13064</strain>
    </source>
</reference>
<dbReference type="RefSeq" id="WP_189166522.1">
    <property type="nucleotide sequence ID" value="NZ_BMNT01000041.1"/>
</dbReference>
<dbReference type="InterPro" id="IPR036894">
    <property type="entry name" value="YbaB-like_sf"/>
</dbReference>
<dbReference type="AlphaFoldDB" id="A0A917RJ00"/>
<dbReference type="Gene3D" id="3.30.1310.10">
    <property type="entry name" value="Nucleoid-associated protein YbaB-like domain"/>
    <property type="match status" value="1"/>
</dbReference>
<reference evidence="1" key="2">
    <citation type="submission" date="2020-09" db="EMBL/GenBank/DDBJ databases">
        <authorList>
            <person name="Sun Q."/>
            <person name="Ohkuma M."/>
        </authorList>
    </citation>
    <scope>NUCLEOTIDE SEQUENCE</scope>
    <source>
        <strain evidence="1">JCM 13064</strain>
    </source>
</reference>
<dbReference type="EMBL" id="BMNT01000041">
    <property type="protein sequence ID" value="GGL10622.1"/>
    <property type="molecule type" value="Genomic_DNA"/>
</dbReference>
<dbReference type="GO" id="GO:0003677">
    <property type="term" value="F:DNA binding"/>
    <property type="evidence" value="ECO:0007669"/>
    <property type="project" value="InterPro"/>
</dbReference>
<dbReference type="Pfam" id="PF02575">
    <property type="entry name" value="YbaB_DNA_bd"/>
    <property type="match status" value="1"/>
</dbReference>
<dbReference type="SUPFAM" id="SSF82607">
    <property type="entry name" value="YbaB-like"/>
    <property type="match status" value="1"/>
</dbReference>
<keyword evidence="2" id="KW-1185">Reference proteome</keyword>
<sequence>MEGFAGDGADMRAYAEELRATFMRMQEEAPEMHEKARAVQVTEKSEDGLIAATVSARGDLVRLDIDPRIYRRPDSRLLADAITATVHRATAKARDQVIDLFAPLIPAERMKAHLDGDLEAILEHMAAQMLGKR</sequence>
<gene>
    <name evidence="1" type="ORF">GCM10007964_61010</name>
</gene>
<comment type="caution">
    <text evidence="1">The sequence shown here is derived from an EMBL/GenBank/DDBJ whole genome shotgun (WGS) entry which is preliminary data.</text>
</comment>
<proteinExistence type="predicted"/>
<organism evidence="1 2">
    <name type="scientific">Sphaerisporangium melleum</name>
    <dbReference type="NCBI Taxonomy" id="321316"/>
    <lineage>
        <taxon>Bacteria</taxon>
        <taxon>Bacillati</taxon>
        <taxon>Actinomycetota</taxon>
        <taxon>Actinomycetes</taxon>
        <taxon>Streptosporangiales</taxon>
        <taxon>Streptosporangiaceae</taxon>
        <taxon>Sphaerisporangium</taxon>
    </lineage>
</organism>
<evidence type="ECO:0000313" key="1">
    <source>
        <dbReference type="EMBL" id="GGL10622.1"/>
    </source>
</evidence>
<accession>A0A917RJ00</accession>
<name>A0A917RJ00_9ACTN</name>
<protein>
    <recommendedName>
        <fullName evidence="3">DNA-binding protein</fullName>
    </recommendedName>
</protein>
<evidence type="ECO:0008006" key="3">
    <source>
        <dbReference type="Google" id="ProtNLM"/>
    </source>
</evidence>
<dbReference type="InterPro" id="IPR004401">
    <property type="entry name" value="YbaB/EbfC"/>
</dbReference>